<evidence type="ECO:0000256" key="2">
    <source>
        <dbReference type="ARBA" id="ARBA00012706"/>
    </source>
</evidence>
<name>A0A644UHC8_9ZZZZ</name>
<accession>A0A644UHC8</accession>
<evidence type="ECO:0000313" key="6">
    <source>
        <dbReference type="EMBL" id="MPL78280.1"/>
    </source>
</evidence>
<dbReference type="PROSITE" id="PS51257">
    <property type="entry name" value="PROKAR_LIPOPROTEIN"/>
    <property type="match status" value="1"/>
</dbReference>
<dbReference type="Gene3D" id="3.20.20.80">
    <property type="entry name" value="Glycosidases"/>
    <property type="match status" value="1"/>
</dbReference>
<dbReference type="GO" id="GO:0016985">
    <property type="term" value="F:mannan endo-1,4-beta-mannosidase activity"/>
    <property type="evidence" value="ECO:0007669"/>
    <property type="project" value="TreeGrafter"/>
</dbReference>
<dbReference type="Pfam" id="PF26410">
    <property type="entry name" value="GH5_mannosidase"/>
    <property type="match status" value="1"/>
</dbReference>
<proteinExistence type="predicted"/>
<organism evidence="6">
    <name type="scientific">bioreactor metagenome</name>
    <dbReference type="NCBI Taxonomy" id="1076179"/>
    <lineage>
        <taxon>unclassified sequences</taxon>
        <taxon>metagenomes</taxon>
        <taxon>ecological metagenomes</taxon>
    </lineage>
</organism>
<dbReference type="AlphaFoldDB" id="A0A644UHC8"/>
<protein>
    <recommendedName>
        <fullName evidence="2">mannan endo-1,4-beta-mannosidase</fullName>
        <ecNumber evidence="2">3.2.1.78</ecNumber>
    </recommendedName>
</protein>
<feature type="domain" description="Glycoside hydrolase family 5" evidence="5">
    <location>
        <begin position="27"/>
        <end position="425"/>
    </location>
</feature>
<comment type="caution">
    <text evidence="6">The sequence shown here is derived from an EMBL/GenBank/DDBJ whole genome shotgun (WGS) entry which is preliminary data.</text>
</comment>
<dbReference type="EC" id="3.2.1.78" evidence="2"/>
<evidence type="ECO:0000259" key="5">
    <source>
        <dbReference type="Pfam" id="PF26410"/>
    </source>
</evidence>
<dbReference type="InterPro" id="IPR001547">
    <property type="entry name" value="Glyco_hydro_5"/>
</dbReference>
<evidence type="ECO:0000256" key="3">
    <source>
        <dbReference type="ARBA" id="ARBA00022801"/>
    </source>
</evidence>
<reference evidence="6" key="1">
    <citation type="submission" date="2019-08" db="EMBL/GenBank/DDBJ databases">
        <authorList>
            <person name="Kucharzyk K."/>
            <person name="Murdoch R.W."/>
            <person name="Higgins S."/>
            <person name="Loffler F."/>
        </authorList>
    </citation>
    <scope>NUCLEOTIDE SEQUENCE</scope>
</reference>
<keyword evidence="3" id="KW-0378">Hydrolase</keyword>
<dbReference type="EMBL" id="VSSQ01000115">
    <property type="protein sequence ID" value="MPL78280.1"/>
    <property type="molecule type" value="Genomic_DNA"/>
</dbReference>
<evidence type="ECO:0000256" key="4">
    <source>
        <dbReference type="ARBA" id="ARBA00023295"/>
    </source>
</evidence>
<evidence type="ECO:0000256" key="1">
    <source>
        <dbReference type="ARBA" id="ARBA00001678"/>
    </source>
</evidence>
<dbReference type="InterPro" id="IPR017853">
    <property type="entry name" value="GH"/>
</dbReference>
<keyword evidence="4" id="KW-0326">Glycosidase</keyword>
<dbReference type="SUPFAM" id="SSF51445">
    <property type="entry name" value="(Trans)glycosidases"/>
    <property type="match status" value="1"/>
</dbReference>
<dbReference type="PANTHER" id="PTHR31451">
    <property type="match status" value="1"/>
</dbReference>
<dbReference type="PANTHER" id="PTHR31451:SF40">
    <property type="entry name" value="GLYCOSIDE HYDROLASE FAMILY 5 DOMAIN-CONTAINING PROTEIN"/>
    <property type="match status" value="1"/>
</dbReference>
<comment type="catalytic activity">
    <reaction evidence="1">
        <text>Random hydrolysis of (1-&gt;4)-beta-D-mannosidic linkages in mannans, galactomannans and glucomannans.</text>
        <dbReference type="EC" id="3.2.1.78"/>
    </reaction>
</comment>
<gene>
    <name evidence="6" type="ORF">SDC9_24144</name>
</gene>
<sequence>MRNSILYIALIALLTLLSCTKGERGKEFARVQDGKIILNGKPYYFMGTNMWYAAILASEGEGGDTLRLFRELDFLKELGLENIRVLVGAEGERGVHSKIEPILQPSPGVYNDTLLKGLDRLMVELGKRDMTAVLYLGNSWEWSGGYSQYLMWSGDEKAPIPAIAGWIPFRDYVAKFVFCDSCKEMFAKHVRFIVSRENSITGKPYTEDPAIFSWQVANEPRAFSKEGKEIFYDWVTSVASLIKSIDSNHMVSTGSEGLYGCEVDMELFEKIHSYPDIDYLNMHIWPYNWGWASKDSILEKLPYSIDETEKYIESHIQIAEKLNKPLVLEEFGYPRDGFLFDRRGTVEARDRYFGFIAERVKKSSAVGGALAGANFWGWGGFAGTLPGRFDWRRGDPYSGDPAQEPQGLYSVFASDTTTLEVIRRFGRTSF</sequence>
<dbReference type="InterPro" id="IPR045053">
    <property type="entry name" value="MAN-like"/>
</dbReference>